<dbReference type="NCBIfam" id="TIGR02677">
    <property type="entry name" value="TIGR02677 family protein"/>
    <property type="match status" value="1"/>
</dbReference>
<dbReference type="KEGG" id="dgi:Desgi_0966"/>
<feature type="region of interest" description="Disordered" evidence="1">
    <location>
        <begin position="350"/>
        <end position="399"/>
    </location>
</feature>
<protein>
    <submittedName>
        <fullName evidence="2">TIGR02677 family protein</fullName>
    </submittedName>
</protein>
<dbReference type="Proteomes" id="UP000013520">
    <property type="component" value="Chromosome"/>
</dbReference>
<feature type="compositionally biased region" description="Basic residues" evidence="1">
    <location>
        <begin position="371"/>
        <end position="380"/>
    </location>
</feature>
<dbReference type="RefSeq" id="WP_006521165.1">
    <property type="nucleotide sequence ID" value="NC_021184.1"/>
</dbReference>
<dbReference type="eggNOG" id="ENOG502Z7IU">
    <property type="taxonomic scope" value="Bacteria"/>
</dbReference>
<evidence type="ECO:0000313" key="2">
    <source>
        <dbReference type="EMBL" id="AGL00510.1"/>
    </source>
</evidence>
<keyword evidence="3" id="KW-1185">Reference proteome</keyword>
<name>R4KJ40_9FIRM</name>
<reference evidence="2 3" key="1">
    <citation type="submission" date="2012-01" db="EMBL/GenBank/DDBJ databases">
        <title>Complete sequence of Desulfotomaculum gibsoniae DSM 7213.</title>
        <authorList>
            <consortium name="US DOE Joint Genome Institute"/>
            <person name="Lucas S."/>
            <person name="Han J."/>
            <person name="Lapidus A."/>
            <person name="Cheng J.-F."/>
            <person name="Goodwin L."/>
            <person name="Pitluck S."/>
            <person name="Peters L."/>
            <person name="Ovchinnikova G."/>
            <person name="Teshima H."/>
            <person name="Detter J.C."/>
            <person name="Han C."/>
            <person name="Tapia R."/>
            <person name="Land M."/>
            <person name="Hauser L."/>
            <person name="Kyrpides N."/>
            <person name="Ivanova N."/>
            <person name="Pagani I."/>
            <person name="Parshina S."/>
            <person name="Plugge C."/>
            <person name="Muyzer G."/>
            <person name="Kuever J."/>
            <person name="Ivanova A."/>
            <person name="Nazina T."/>
            <person name="Klenk H.-P."/>
            <person name="Brambilla E."/>
            <person name="Spring S."/>
            <person name="Stams A.F."/>
            <person name="Woyke T."/>
        </authorList>
    </citation>
    <scope>NUCLEOTIDE SEQUENCE [LARGE SCALE GENOMIC DNA]</scope>
    <source>
        <strain evidence="2 3">DSM 7213</strain>
    </source>
</reference>
<dbReference type="AlphaFoldDB" id="R4KJ40"/>
<sequence length="493" mass="57464">MNDSLLKPILETNYLNAQNVDRYRCLMRCFYEHHQRLQYWLRPEEVYRGVMAYGLLPNYTIEQCQQDLNQLVEWRNLVPQHDGGRSTTVEEYLRKKFRYMMTPYSVEIERMVVGLENIHGYGGSLEPSLFENIALTLQKIIELPQDAPAAEALLLWDEVYDNFVKLTENAADYIASLQSSKTEELMQTEAFLAYKNSVTDYLQGFVQGLQRHAYRIEGILPQFDQKAQQNFLLKVQSAILARPQLDEPPTPEEVLQQLQDRWQSLKRWFLGEAGENSDVYYLEQTTKNTIARIVRSALRIQEKRRWGISRRRELDYLGQWFYALPTASEAHRLAAYAFGLYRCRHFQGEDEKDTESPDISMWQSGPNIRSLRSRSRKRLRSSGPEPVQNQSHRQHKAKAEYLAHQRQQAALLGKFIERGAVTISALDTIPALTRQQLLQWIGMCLANKSRHMRTPEGIEIKLSLPANGRRTVLHCEDGELDMPDYTLTFKRKV</sequence>
<accession>R4KJ40</accession>
<gene>
    <name evidence="2" type="ORF">Desgi_0966</name>
</gene>
<dbReference type="OrthoDB" id="1639410at2"/>
<dbReference type="STRING" id="767817.Desgi_0966"/>
<evidence type="ECO:0000256" key="1">
    <source>
        <dbReference type="SAM" id="MobiDB-lite"/>
    </source>
</evidence>
<proteinExistence type="predicted"/>
<dbReference type="HOGENOM" id="CLU_031541_1_0_9"/>
<dbReference type="EMBL" id="CP003273">
    <property type="protein sequence ID" value="AGL00510.1"/>
    <property type="molecule type" value="Genomic_DNA"/>
</dbReference>
<evidence type="ECO:0000313" key="3">
    <source>
        <dbReference type="Proteomes" id="UP000013520"/>
    </source>
</evidence>
<dbReference type="Pfam" id="PF09660">
    <property type="entry name" value="DUF2397"/>
    <property type="match status" value="1"/>
</dbReference>
<organism evidence="2 3">
    <name type="scientific">Desulfoscipio gibsoniae DSM 7213</name>
    <dbReference type="NCBI Taxonomy" id="767817"/>
    <lineage>
        <taxon>Bacteria</taxon>
        <taxon>Bacillati</taxon>
        <taxon>Bacillota</taxon>
        <taxon>Clostridia</taxon>
        <taxon>Eubacteriales</taxon>
        <taxon>Desulfallaceae</taxon>
        <taxon>Desulfoscipio</taxon>
    </lineage>
</organism>
<dbReference type="InterPro" id="IPR013493">
    <property type="entry name" value="CHP02677"/>
</dbReference>